<dbReference type="InterPro" id="IPR016534">
    <property type="entry name" value="VPS16"/>
</dbReference>
<protein>
    <submittedName>
        <fullName evidence="5">Vacuolar protein-sorting protein VPS16</fullName>
    </submittedName>
</protein>
<dbReference type="Gene3D" id="1.10.150.780">
    <property type="entry name" value="Vps16, C-terminal region"/>
    <property type="match status" value="1"/>
</dbReference>
<evidence type="ECO:0000313" key="5">
    <source>
        <dbReference type="EMBL" id="KAL0482368.1"/>
    </source>
</evidence>
<dbReference type="PIRSF" id="PIRSF007949">
    <property type="entry name" value="VPS16"/>
    <property type="match status" value="1"/>
</dbReference>
<gene>
    <name evidence="5" type="ORF">AKO1_013032</name>
</gene>
<dbReference type="AlphaFoldDB" id="A0AAW2YZD6"/>
<dbReference type="GO" id="GO:0005768">
    <property type="term" value="C:endosome"/>
    <property type="evidence" value="ECO:0007669"/>
    <property type="project" value="TreeGrafter"/>
</dbReference>
<dbReference type="GO" id="GO:0006886">
    <property type="term" value="P:intracellular protein transport"/>
    <property type="evidence" value="ECO:0007669"/>
    <property type="project" value="InterPro"/>
</dbReference>
<dbReference type="GO" id="GO:0016197">
    <property type="term" value="P:endosomal transport"/>
    <property type="evidence" value="ECO:0007669"/>
    <property type="project" value="TreeGrafter"/>
</dbReference>
<accession>A0AAW2YZD6</accession>
<dbReference type="PANTHER" id="PTHR12811:SF0">
    <property type="entry name" value="VACUOLAR PROTEIN SORTING-ASSOCIATED PROTEIN 16 HOMOLOG"/>
    <property type="match status" value="1"/>
</dbReference>
<feature type="non-terminal residue" evidence="5">
    <location>
        <position position="858"/>
    </location>
</feature>
<dbReference type="InterPro" id="IPR006926">
    <property type="entry name" value="Vps16_N"/>
</dbReference>
<feature type="region of interest" description="Disordered" evidence="2">
    <location>
        <begin position="32"/>
        <end position="65"/>
    </location>
</feature>
<evidence type="ECO:0000256" key="1">
    <source>
        <dbReference type="ARBA" id="ARBA00009250"/>
    </source>
</evidence>
<feature type="domain" description="Vps16 C-terminal" evidence="3">
    <location>
        <begin position="545"/>
        <end position="853"/>
    </location>
</feature>
<dbReference type="PANTHER" id="PTHR12811">
    <property type="entry name" value="VACUOLAR PROTEIN SORTING VPS16"/>
    <property type="match status" value="1"/>
</dbReference>
<dbReference type="Pfam" id="PF04841">
    <property type="entry name" value="Vps16_N"/>
    <property type="match status" value="1"/>
</dbReference>
<evidence type="ECO:0000259" key="3">
    <source>
        <dbReference type="Pfam" id="PF04840"/>
    </source>
</evidence>
<sequence>MGWTNDLKLMVLTQSGRLHIFNAHGERFHHHNWVNDAPVNDKTKTKRNQQNSGTDQTSQRDTESNVMATFVQVPLNIKDKEKVVGSKMFEEGCAILTKGSSMPHRLFLVDNFNMSTPFRELKSEFLDDVCPTAIEVLPAQYSATTHTEVVLGMNDQPCVLVMSRHRDPFVKTLLNKDESTGFVKLRYGPDKQTLAAFSRDRGGVLNVFHANMSANLLQFECRADGSVESRTPNSQEEVREPDEIVYCGNECIMLYWKPNSIRDGDDASLLIMIDCYGEYEYFTYECPLHLIQECDATRVISNHSVELYERVPDSTVEVFRIGSLESSALLYDAYMDYKNNRSTSIKTIRDIRYNKQNTSNAGEDLDVASSSDKNAPADDSVDHEIDADDENLRQACYTLVDAACREMLDVNLQQQLLNAATYGRTFLKNKSRVGLGKRGHANDFMQRCKEIRVLNEVRRLANMPLTYQQYQQLSAPVLIARLSELHNHYLATKISEYLGIKSYDVLVHWACTKAKMAANSDSSQDDDTHLFNVINEQLLPHKQDVSYARIAMQAFQSGKKHLAKMLLKEDTNPSEQIPLYLSMHETNEAMDKAIGSNDSDLMYMIVLYMVKFFEQEYMFQMIKDKPLMMQLFTSYNKYRLKFKRIEKMHHYLNNHVDAGYAALNSAYKDYDAGDEENCKTFAGWLERAEQHFAKDGYHDSDRKMALKQRELLTMQMKVNKDHGVGTIGMTLNDTLFEVMTSTSIKDSTKKDLLKKIKQQFSVSDKRYWTIKVRALASMGSWEQLIKFAVEKPSPIGYEPFTDACLAAGKTYEAVKCIQLITDPRVKVDYYIGLLKFKEAIEVAVSEIDVDLLSIYQRL</sequence>
<comment type="caution">
    <text evidence="5">The sequence shown here is derived from an EMBL/GenBank/DDBJ whole genome shotgun (WGS) entry which is preliminary data.</text>
</comment>
<feature type="compositionally biased region" description="Polar residues" evidence="2">
    <location>
        <begin position="48"/>
        <end position="57"/>
    </location>
</feature>
<organism evidence="5 6">
    <name type="scientific">Acrasis kona</name>
    <dbReference type="NCBI Taxonomy" id="1008807"/>
    <lineage>
        <taxon>Eukaryota</taxon>
        <taxon>Discoba</taxon>
        <taxon>Heterolobosea</taxon>
        <taxon>Tetramitia</taxon>
        <taxon>Eutetramitia</taxon>
        <taxon>Acrasidae</taxon>
        <taxon>Acrasis</taxon>
    </lineage>
</organism>
<evidence type="ECO:0000259" key="4">
    <source>
        <dbReference type="Pfam" id="PF04841"/>
    </source>
</evidence>
<dbReference type="Proteomes" id="UP001431209">
    <property type="component" value="Unassembled WGS sequence"/>
</dbReference>
<dbReference type="Pfam" id="PF04840">
    <property type="entry name" value="Vps16_C"/>
    <property type="match status" value="1"/>
</dbReference>
<proteinExistence type="inferred from homology"/>
<name>A0AAW2YZD6_9EUKA</name>
<dbReference type="GO" id="GO:0005765">
    <property type="term" value="C:lysosomal membrane"/>
    <property type="evidence" value="ECO:0007669"/>
    <property type="project" value="TreeGrafter"/>
</dbReference>
<feature type="region of interest" description="Disordered" evidence="2">
    <location>
        <begin position="360"/>
        <end position="379"/>
    </location>
</feature>
<dbReference type="InterPro" id="IPR006925">
    <property type="entry name" value="Vps16_C"/>
</dbReference>
<evidence type="ECO:0000313" key="6">
    <source>
        <dbReference type="Proteomes" id="UP001431209"/>
    </source>
</evidence>
<evidence type="ECO:0000256" key="2">
    <source>
        <dbReference type="SAM" id="MobiDB-lite"/>
    </source>
</evidence>
<reference evidence="5 6" key="1">
    <citation type="submission" date="2024-03" db="EMBL/GenBank/DDBJ databases">
        <title>The Acrasis kona genome and developmental transcriptomes reveal deep origins of eukaryotic multicellular pathways.</title>
        <authorList>
            <person name="Sheikh S."/>
            <person name="Fu C.-J."/>
            <person name="Brown M.W."/>
            <person name="Baldauf S.L."/>
        </authorList>
    </citation>
    <scope>NUCLEOTIDE SEQUENCE [LARGE SCALE GENOMIC DNA]</scope>
    <source>
        <strain evidence="5 6">ATCC MYA-3509</strain>
    </source>
</reference>
<keyword evidence="6" id="KW-1185">Reference proteome</keyword>
<dbReference type="GO" id="GO:0003779">
    <property type="term" value="F:actin binding"/>
    <property type="evidence" value="ECO:0007669"/>
    <property type="project" value="TreeGrafter"/>
</dbReference>
<dbReference type="EMBL" id="JAOPGA020000842">
    <property type="protein sequence ID" value="KAL0482368.1"/>
    <property type="molecule type" value="Genomic_DNA"/>
</dbReference>
<comment type="similarity">
    <text evidence="1">Belongs to the VPS16 family.</text>
</comment>
<feature type="domain" description="Vps16 N-terminal" evidence="4">
    <location>
        <begin position="166"/>
        <end position="352"/>
    </location>
</feature>
<dbReference type="GO" id="GO:0030897">
    <property type="term" value="C:HOPS complex"/>
    <property type="evidence" value="ECO:0007669"/>
    <property type="project" value="TreeGrafter"/>
</dbReference>
<dbReference type="GO" id="GO:0042144">
    <property type="term" value="P:vacuole fusion, non-autophagic"/>
    <property type="evidence" value="ECO:0007669"/>
    <property type="project" value="TreeGrafter"/>
</dbReference>
<dbReference type="InterPro" id="IPR038132">
    <property type="entry name" value="Vps16_C_sf"/>
</dbReference>